<accession>T1J7A7</accession>
<keyword evidence="2" id="KW-1185">Reference proteome</keyword>
<protein>
    <submittedName>
        <fullName evidence="1">Uncharacterized protein</fullName>
    </submittedName>
</protein>
<dbReference type="HOGENOM" id="CLU_2375460_0_0_1"/>
<dbReference type="EnsemblMetazoa" id="SMAR009545-RA">
    <property type="protein sequence ID" value="SMAR009545-PA"/>
    <property type="gene ID" value="SMAR009545"/>
</dbReference>
<name>T1J7A7_STRMM</name>
<dbReference type="EMBL" id="JH431916">
    <property type="status" value="NOT_ANNOTATED_CDS"/>
    <property type="molecule type" value="Genomic_DNA"/>
</dbReference>
<dbReference type="Proteomes" id="UP000014500">
    <property type="component" value="Unassembled WGS sequence"/>
</dbReference>
<dbReference type="AlphaFoldDB" id="T1J7A7"/>
<sequence>MDAVSNFTSRVTFLFTNLIGCDYEIRHFVQMAPHTLLTLSKLARKLHLPHVFRCNEEKKNDLLDIYYSVVEAFTCDETRVNVAISMLMKENLTRR</sequence>
<evidence type="ECO:0000313" key="1">
    <source>
        <dbReference type="EnsemblMetazoa" id="SMAR009545-PA"/>
    </source>
</evidence>
<evidence type="ECO:0000313" key="2">
    <source>
        <dbReference type="Proteomes" id="UP000014500"/>
    </source>
</evidence>
<reference evidence="2" key="1">
    <citation type="submission" date="2011-05" db="EMBL/GenBank/DDBJ databases">
        <authorList>
            <person name="Richards S.R."/>
            <person name="Qu J."/>
            <person name="Jiang H."/>
            <person name="Jhangiani S.N."/>
            <person name="Agravi P."/>
            <person name="Goodspeed R."/>
            <person name="Gross S."/>
            <person name="Mandapat C."/>
            <person name="Jackson L."/>
            <person name="Mathew T."/>
            <person name="Pu L."/>
            <person name="Thornton R."/>
            <person name="Saada N."/>
            <person name="Wilczek-Boney K.B."/>
            <person name="Lee S."/>
            <person name="Kovar C."/>
            <person name="Wu Y."/>
            <person name="Scherer S.E."/>
            <person name="Worley K.C."/>
            <person name="Muzny D.M."/>
            <person name="Gibbs R."/>
        </authorList>
    </citation>
    <scope>NUCLEOTIDE SEQUENCE</scope>
    <source>
        <strain evidence="2">Brora</strain>
    </source>
</reference>
<organism evidence="1 2">
    <name type="scientific">Strigamia maritima</name>
    <name type="common">European centipede</name>
    <name type="synonym">Geophilus maritimus</name>
    <dbReference type="NCBI Taxonomy" id="126957"/>
    <lineage>
        <taxon>Eukaryota</taxon>
        <taxon>Metazoa</taxon>
        <taxon>Ecdysozoa</taxon>
        <taxon>Arthropoda</taxon>
        <taxon>Myriapoda</taxon>
        <taxon>Chilopoda</taxon>
        <taxon>Pleurostigmophora</taxon>
        <taxon>Geophilomorpha</taxon>
        <taxon>Linotaeniidae</taxon>
        <taxon>Strigamia</taxon>
    </lineage>
</organism>
<reference evidence="1" key="2">
    <citation type="submission" date="2015-02" db="UniProtKB">
        <authorList>
            <consortium name="EnsemblMetazoa"/>
        </authorList>
    </citation>
    <scope>IDENTIFICATION</scope>
</reference>
<proteinExistence type="predicted"/>